<organism evidence="16 17">
    <name type="scientific">Anaeramoeba flamelloides</name>
    <dbReference type="NCBI Taxonomy" id="1746091"/>
    <lineage>
        <taxon>Eukaryota</taxon>
        <taxon>Metamonada</taxon>
        <taxon>Anaeramoebidae</taxon>
        <taxon>Anaeramoeba</taxon>
    </lineage>
</organism>
<comment type="function">
    <text evidence="14">Transfers mannose from GDP-mannose to dolichol monophosphate to form dolichol phosphate mannose (Dol-P-Man) which is the mannosyl donor in pathways leading to N-glycosylation, glycosyl phosphatidylinositol membrane anchoring, and O-mannosylation of proteins.</text>
</comment>
<keyword evidence="8 14" id="KW-0328">Glycosyltransferase</keyword>
<keyword evidence="13" id="KW-0464">Manganese</keyword>
<dbReference type="SUPFAM" id="SSF53448">
    <property type="entry name" value="Nucleotide-diphospho-sugar transferases"/>
    <property type="match status" value="1"/>
</dbReference>
<name>A0AAV7ZK08_9EUKA</name>
<evidence type="ECO:0000256" key="5">
    <source>
        <dbReference type="ARBA" id="ARBA00004240"/>
    </source>
</evidence>
<accession>A0AAV7ZK08</accession>
<dbReference type="GO" id="GO:0046872">
    <property type="term" value="F:metal ion binding"/>
    <property type="evidence" value="ECO:0007669"/>
    <property type="project" value="UniProtKB-KW"/>
</dbReference>
<dbReference type="Proteomes" id="UP001146793">
    <property type="component" value="Unassembled WGS sequence"/>
</dbReference>
<dbReference type="AlphaFoldDB" id="A0AAV7ZK08"/>
<evidence type="ECO:0000256" key="3">
    <source>
        <dbReference type="ARBA" id="ARBA00001946"/>
    </source>
</evidence>
<dbReference type="GO" id="GO:0004582">
    <property type="term" value="F:dolichyl-phosphate beta-D-mannosyltransferase activity"/>
    <property type="evidence" value="ECO:0007669"/>
    <property type="project" value="UniProtKB-UniRule"/>
</dbReference>
<dbReference type="InterPro" id="IPR029044">
    <property type="entry name" value="Nucleotide-diphossugar_trans"/>
</dbReference>
<dbReference type="GO" id="GO:0035269">
    <property type="term" value="P:protein O-linked glycosylation via mannose"/>
    <property type="evidence" value="ECO:0007669"/>
    <property type="project" value="TreeGrafter"/>
</dbReference>
<evidence type="ECO:0000256" key="14">
    <source>
        <dbReference type="RuleBase" id="RU365083"/>
    </source>
</evidence>
<dbReference type="GO" id="GO:0006066">
    <property type="term" value="P:alcohol metabolic process"/>
    <property type="evidence" value="ECO:0007669"/>
    <property type="project" value="UniProtKB-ARBA"/>
</dbReference>
<evidence type="ECO:0000256" key="2">
    <source>
        <dbReference type="ARBA" id="ARBA00001936"/>
    </source>
</evidence>
<dbReference type="GO" id="GO:0006720">
    <property type="term" value="P:isoprenoid metabolic process"/>
    <property type="evidence" value="ECO:0007669"/>
    <property type="project" value="UniProtKB-ARBA"/>
</dbReference>
<evidence type="ECO:0000256" key="10">
    <source>
        <dbReference type="ARBA" id="ARBA00022723"/>
    </source>
</evidence>
<evidence type="ECO:0000313" key="16">
    <source>
        <dbReference type="EMBL" id="KAJ3442358.1"/>
    </source>
</evidence>
<evidence type="ECO:0000313" key="17">
    <source>
        <dbReference type="Proteomes" id="UP001146793"/>
    </source>
</evidence>
<dbReference type="GO" id="GO:0006488">
    <property type="term" value="P:dolichol-linked oligosaccharide biosynthetic process"/>
    <property type="evidence" value="ECO:0007669"/>
    <property type="project" value="TreeGrafter"/>
</dbReference>
<reference evidence="16" key="1">
    <citation type="submission" date="2022-08" db="EMBL/GenBank/DDBJ databases">
        <title>Novel sulphate-reducing endosymbionts in the free-living metamonad Anaeramoeba.</title>
        <authorList>
            <person name="Jerlstrom-Hultqvist J."/>
            <person name="Cepicka I."/>
            <person name="Gallot-Lavallee L."/>
            <person name="Salas-Leiva D."/>
            <person name="Curtis B.A."/>
            <person name="Zahonova K."/>
            <person name="Pipaliya S."/>
            <person name="Dacks J."/>
            <person name="Roger A.J."/>
        </authorList>
    </citation>
    <scope>NUCLEOTIDE SEQUENCE</scope>
    <source>
        <strain evidence="16">Busselton2</strain>
    </source>
</reference>
<evidence type="ECO:0000256" key="11">
    <source>
        <dbReference type="ARBA" id="ARBA00022824"/>
    </source>
</evidence>
<keyword evidence="12" id="KW-0460">Magnesium</keyword>
<feature type="domain" description="Glycosyltransferase 2-like" evidence="15">
    <location>
        <begin position="8"/>
        <end position="181"/>
    </location>
</feature>
<sequence>MSKSYKYSVLLPTYNESENLPLVVSMIVKAFESIEADFEIIVVDDGSPDGTQEVCKELIKIYGAERLLLKPREKKLGLGTAYIHGLKFASGNFVFIMDADLSHHPKYIPEMIERQKTKDFDVVTGTRYSPKIPTCGVAGWPFKRKLISTTANYIATTLLNPKVSDLTGSYRLYKKEVLENIVQKVISKGYVFQMEIIARARKEGYTISEVGIEFVDRLFGESCFNTSEITGFLAGLVKLFFEL</sequence>
<comment type="cofactor">
    <cofactor evidence="3">
        <name>Mg(2+)</name>
        <dbReference type="ChEBI" id="CHEBI:18420"/>
    </cofactor>
</comment>
<comment type="similarity">
    <text evidence="7 14">Belongs to the glycosyltransferase 2 family.</text>
</comment>
<comment type="subcellular location">
    <subcellularLocation>
        <location evidence="5 14">Endoplasmic reticulum</location>
    </subcellularLocation>
</comment>
<dbReference type="FunFam" id="3.90.550.10:FF:000036">
    <property type="entry name" value="Dolichol-phosphate mannosyltransferase subunit 1"/>
    <property type="match status" value="1"/>
</dbReference>
<comment type="caution">
    <text evidence="16">The sequence shown here is derived from an EMBL/GenBank/DDBJ whole genome shotgun (WGS) entry which is preliminary data.</text>
</comment>
<keyword evidence="9 14" id="KW-0808">Transferase</keyword>
<dbReference type="InterPro" id="IPR039528">
    <property type="entry name" value="DPM1-like"/>
</dbReference>
<comment type="cofactor">
    <cofactor evidence="1">
        <name>Ca(2+)</name>
        <dbReference type="ChEBI" id="CHEBI:29108"/>
    </cofactor>
</comment>
<dbReference type="EMBL" id="JANTQA010000026">
    <property type="protein sequence ID" value="KAJ3442358.1"/>
    <property type="molecule type" value="Genomic_DNA"/>
</dbReference>
<dbReference type="PANTHER" id="PTHR43398:SF1">
    <property type="entry name" value="DOLICHOL-PHOSPHATE MANNOSYLTRANSFERASE SUBUNIT 1"/>
    <property type="match status" value="1"/>
</dbReference>
<proteinExistence type="inferred from homology"/>
<keyword evidence="11 14" id="KW-0256">Endoplasmic reticulum</keyword>
<dbReference type="InterPro" id="IPR001173">
    <property type="entry name" value="Glyco_trans_2-like"/>
</dbReference>
<dbReference type="EC" id="2.4.1.83" evidence="14"/>
<evidence type="ECO:0000256" key="13">
    <source>
        <dbReference type="ARBA" id="ARBA00023211"/>
    </source>
</evidence>
<evidence type="ECO:0000256" key="9">
    <source>
        <dbReference type="ARBA" id="ARBA00022679"/>
    </source>
</evidence>
<comment type="cofactor">
    <cofactor evidence="2">
        <name>Mn(2+)</name>
        <dbReference type="ChEBI" id="CHEBI:29035"/>
    </cofactor>
</comment>
<evidence type="ECO:0000256" key="4">
    <source>
        <dbReference type="ARBA" id="ARBA00003301"/>
    </source>
</evidence>
<dbReference type="Pfam" id="PF00535">
    <property type="entry name" value="Glycos_transf_2"/>
    <property type="match status" value="1"/>
</dbReference>
<dbReference type="PANTHER" id="PTHR43398">
    <property type="entry name" value="DOLICHOL-PHOSPHATE MANNOSYLTRANSFERASE SUBUNIT 1"/>
    <property type="match status" value="1"/>
</dbReference>
<dbReference type="CDD" id="cd06442">
    <property type="entry name" value="DPM1_like"/>
    <property type="match status" value="1"/>
</dbReference>
<evidence type="ECO:0000259" key="15">
    <source>
        <dbReference type="Pfam" id="PF00535"/>
    </source>
</evidence>
<evidence type="ECO:0000256" key="8">
    <source>
        <dbReference type="ARBA" id="ARBA00022676"/>
    </source>
</evidence>
<keyword evidence="10" id="KW-0479">Metal-binding</keyword>
<evidence type="ECO:0000256" key="6">
    <source>
        <dbReference type="ARBA" id="ARBA00004922"/>
    </source>
</evidence>
<evidence type="ECO:0000256" key="12">
    <source>
        <dbReference type="ARBA" id="ARBA00022842"/>
    </source>
</evidence>
<gene>
    <name evidence="16" type="ORF">M0812_12092</name>
</gene>
<comment type="pathway">
    <text evidence="6 14">Protein modification; protein glycosylation.</text>
</comment>
<dbReference type="GO" id="GO:0005789">
    <property type="term" value="C:endoplasmic reticulum membrane"/>
    <property type="evidence" value="ECO:0007669"/>
    <property type="project" value="TreeGrafter"/>
</dbReference>
<dbReference type="GO" id="GO:0006506">
    <property type="term" value="P:GPI anchor biosynthetic process"/>
    <property type="evidence" value="ECO:0007669"/>
    <property type="project" value="TreeGrafter"/>
</dbReference>
<dbReference type="Gene3D" id="3.90.550.10">
    <property type="entry name" value="Spore Coat Polysaccharide Biosynthesis Protein SpsA, Chain A"/>
    <property type="match status" value="1"/>
</dbReference>
<evidence type="ECO:0000256" key="1">
    <source>
        <dbReference type="ARBA" id="ARBA00001913"/>
    </source>
</evidence>
<comment type="catalytic activity">
    <reaction evidence="14">
        <text>a di-trans,poly-cis-dolichyl phosphate + GDP-alpha-D-mannose = a di-trans,poly-cis-dolichyl beta-D-mannosyl phosphate + GDP</text>
        <dbReference type="Rhea" id="RHEA:21184"/>
        <dbReference type="Rhea" id="RHEA-COMP:19498"/>
        <dbReference type="Rhea" id="RHEA-COMP:19501"/>
        <dbReference type="ChEBI" id="CHEBI:57527"/>
        <dbReference type="ChEBI" id="CHEBI:57683"/>
        <dbReference type="ChEBI" id="CHEBI:58189"/>
        <dbReference type="ChEBI" id="CHEBI:58211"/>
    </reaction>
</comment>
<protein>
    <recommendedName>
        <fullName evidence="14">Dolichol-phosphate mannosyltransferase subunit 1</fullName>
        <ecNumber evidence="14">2.4.1.83</ecNumber>
    </recommendedName>
</protein>
<comment type="function">
    <text evidence="4">Dolichyl-phosphate beta-glucosyltransferase involved in the glycosylation of glycoproteins through the synthesis of dolichyl beta-D-glucosyl phosphate which serves as a sugar donor for transfer of three glucose residues to the Man-9-GlcNAc-2-PP-dolichol precursor to N-glycans.</text>
</comment>
<comment type="subunit">
    <text evidence="14">Component of the dolichol-phosphate mannose (DPM) synthase complex.</text>
</comment>
<evidence type="ECO:0000256" key="7">
    <source>
        <dbReference type="ARBA" id="ARBA00006739"/>
    </source>
</evidence>